<organism evidence="8">
    <name type="scientific">Onchocerca flexuosa</name>
    <dbReference type="NCBI Taxonomy" id="387005"/>
    <lineage>
        <taxon>Eukaryota</taxon>
        <taxon>Metazoa</taxon>
        <taxon>Ecdysozoa</taxon>
        <taxon>Nematoda</taxon>
        <taxon>Chromadorea</taxon>
        <taxon>Rhabditida</taxon>
        <taxon>Spirurina</taxon>
        <taxon>Spiruromorpha</taxon>
        <taxon>Filarioidea</taxon>
        <taxon>Onchocercidae</taxon>
        <taxon>Onchocerca</taxon>
    </lineage>
</organism>
<keyword evidence="4 5" id="KW-0472">Membrane</keyword>
<name>A0A183I553_9BILA</name>
<feature type="transmembrane region" description="Helical" evidence="5">
    <location>
        <begin position="147"/>
        <end position="173"/>
    </location>
</feature>
<keyword evidence="3 5" id="KW-1133">Transmembrane helix</keyword>
<evidence type="ECO:0000313" key="8">
    <source>
        <dbReference type="WBParaSite" id="OFLC_0001487601-mRNA-1"/>
    </source>
</evidence>
<dbReference type="Pfam" id="PF05277">
    <property type="entry name" value="DUF726"/>
    <property type="match status" value="1"/>
</dbReference>
<evidence type="ECO:0000256" key="1">
    <source>
        <dbReference type="ARBA" id="ARBA00004141"/>
    </source>
</evidence>
<keyword evidence="2 5" id="KW-0812">Transmembrane</keyword>
<protein>
    <submittedName>
        <fullName evidence="8">Si:ch73-233k15.2</fullName>
    </submittedName>
</protein>
<dbReference type="EMBL" id="UZAJ01041298">
    <property type="protein sequence ID" value="VDP19304.1"/>
    <property type="molecule type" value="Genomic_DNA"/>
</dbReference>
<evidence type="ECO:0000313" key="7">
    <source>
        <dbReference type="Proteomes" id="UP000267606"/>
    </source>
</evidence>
<dbReference type="STRING" id="387005.A0A183I553"/>
<keyword evidence="7" id="KW-1185">Reference proteome</keyword>
<sequence>MLHDQLSSAACFALVDLIASVLRLDFWQNNHLNDIEFCTETLEKILKYTALPERTNATVRCHLKGEGATDDIATFVTLIKKDPIVEQKGALAILACLLFIFTECGSFIFHFIEDALVDTITGHHYKESKEQKMVRARATKLKKIKRYIMIGAASGIGGVLMGVTGGLTAPLVALGAGAVIGAGTAAGIGTAAGATILGSLFGVAGAGLTGKLFGSELKKSTARSFFFFFFFFIIQ</sequence>
<dbReference type="WBParaSite" id="OFLC_0001487601-mRNA-1">
    <property type="protein sequence ID" value="OFLC_0001487601-mRNA-1"/>
    <property type="gene ID" value="OFLC_0001487601"/>
</dbReference>
<evidence type="ECO:0000256" key="5">
    <source>
        <dbReference type="SAM" id="Phobius"/>
    </source>
</evidence>
<evidence type="ECO:0000256" key="4">
    <source>
        <dbReference type="ARBA" id="ARBA00023136"/>
    </source>
</evidence>
<evidence type="ECO:0000313" key="6">
    <source>
        <dbReference type="EMBL" id="VDP19304.1"/>
    </source>
</evidence>
<gene>
    <name evidence="6" type="ORF">OFLC_LOCUS14865</name>
</gene>
<dbReference type="GO" id="GO:0016020">
    <property type="term" value="C:membrane"/>
    <property type="evidence" value="ECO:0007669"/>
    <property type="project" value="UniProtKB-SubCell"/>
</dbReference>
<dbReference type="PANTHER" id="PTHR17920">
    <property type="entry name" value="TRANSMEMBRANE AND COILED-COIL DOMAIN-CONTAINING PROTEIN 4 TMCO4"/>
    <property type="match status" value="1"/>
</dbReference>
<evidence type="ECO:0000256" key="2">
    <source>
        <dbReference type="ARBA" id="ARBA00022692"/>
    </source>
</evidence>
<dbReference type="AlphaFoldDB" id="A0A183I553"/>
<accession>A0A183I553</accession>
<dbReference type="PANTHER" id="PTHR17920:SF3">
    <property type="entry name" value="TRANSMEMBRANE AND COILED-COIL DOMAIN-CONTAINING PROTEIN 4"/>
    <property type="match status" value="1"/>
</dbReference>
<evidence type="ECO:0000256" key="3">
    <source>
        <dbReference type="ARBA" id="ARBA00022989"/>
    </source>
</evidence>
<proteinExistence type="predicted"/>
<dbReference type="Proteomes" id="UP000267606">
    <property type="component" value="Unassembled WGS sequence"/>
</dbReference>
<reference evidence="8" key="1">
    <citation type="submission" date="2016-06" db="UniProtKB">
        <authorList>
            <consortium name="WormBaseParasite"/>
        </authorList>
    </citation>
    <scope>IDENTIFICATION</scope>
</reference>
<comment type="subcellular location">
    <subcellularLocation>
        <location evidence="1">Membrane</location>
        <topology evidence="1">Multi-pass membrane protein</topology>
    </subcellularLocation>
</comment>
<dbReference type="InterPro" id="IPR007941">
    <property type="entry name" value="DUF726"/>
</dbReference>
<feature type="transmembrane region" description="Helical" evidence="5">
    <location>
        <begin position="90"/>
        <end position="112"/>
    </location>
</feature>
<reference evidence="6 7" key="2">
    <citation type="submission" date="2018-11" db="EMBL/GenBank/DDBJ databases">
        <authorList>
            <consortium name="Pathogen Informatics"/>
        </authorList>
    </citation>
    <scope>NUCLEOTIDE SEQUENCE [LARGE SCALE GENOMIC DNA]</scope>
</reference>
<feature type="transmembrane region" description="Helical" evidence="5">
    <location>
        <begin position="179"/>
        <end position="205"/>
    </location>
</feature>